<reference evidence="1 2" key="1">
    <citation type="submission" date="2018-09" db="EMBL/GenBank/DDBJ databases">
        <title>Nocardia yunnanensis sp. nov., an actinomycete isolated from a soil sample.</title>
        <authorList>
            <person name="Zhang J."/>
        </authorList>
    </citation>
    <scope>NUCLEOTIDE SEQUENCE [LARGE SCALE GENOMIC DNA]</scope>
    <source>
        <strain evidence="1 2">CFHS0054</strain>
    </source>
</reference>
<dbReference type="KEGG" id="nyu:D7D52_12495"/>
<gene>
    <name evidence="1" type="ORF">D7D52_12495</name>
</gene>
<name>A0A386ZAF1_9NOCA</name>
<dbReference type="EMBL" id="CP032568">
    <property type="protein sequence ID" value="AYF74548.1"/>
    <property type="molecule type" value="Genomic_DNA"/>
</dbReference>
<proteinExistence type="predicted"/>
<accession>A0A386ZAF1</accession>
<dbReference type="Proteomes" id="UP000267164">
    <property type="component" value="Chromosome"/>
</dbReference>
<sequence>MIAGESSVADWPTLLDAVEEIYSAAEYPLSPRPYTMDERGDLVPYELPRDAQGWDELRYADRILASSVYEEQAESVAEQCVDGDPVVHLAQLTHVALPDGGIRSLAHWTDGVETLLPKADLVCLERREFAVTEWYDAEVEDSVIVAWELLDESIGLAAAAGFDPPRYRVGSNHPPAEVLSALRAAEIVTAGSAGELGVYGVAAVEVGAVVVEEVEDEVVGYSE</sequence>
<evidence type="ECO:0000313" key="1">
    <source>
        <dbReference type="EMBL" id="AYF74548.1"/>
    </source>
</evidence>
<evidence type="ECO:0000313" key="2">
    <source>
        <dbReference type="Proteomes" id="UP000267164"/>
    </source>
</evidence>
<organism evidence="1 2">
    <name type="scientific">Nocardia yunnanensis</name>
    <dbReference type="NCBI Taxonomy" id="2382165"/>
    <lineage>
        <taxon>Bacteria</taxon>
        <taxon>Bacillati</taxon>
        <taxon>Actinomycetota</taxon>
        <taxon>Actinomycetes</taxon>
        <taxon>Mycobacteriales</taxon>
        <taxon>Nocardiaceae</taxon>
        <taxon>Nocardia</taxon>
    </lineage>
</organism>
<dbReference type="AlphaFoldDB" id="A0A386ZAF1"/>
<keyword evidence="2" id="KW-1185">Reference proteome</keyword>
<protein>
    <submittedName>
        <fullName evidence="1">Uncharacterized protein</fullName>
    </submittedName>
</protein>
<dbReference type="OrthoDB" id="259915at2"/>